<reference evidence="6" key="1">
    <citation type="submission" date="2020-12" db="EMBL/GenBank/DDBJ databases">
        <authorList>
            <consortium name="Molecular Ecology Group"/>
        </authorList>
    </citation>
    <scope>NUCLEOTIDE SEQUENCE</scope>
    <source>
        <strain evidence="6">TBG_1078</strain>
    </source>
</reference>
<sequence>MASNSWGQCMHLRSRQRCSPLPAQLARLPGRGNQEGVQKSTCPMCLQYFANPMRLDCRCNNCLKQMCTLWSLGALAEMGVWEKHHKSLKVYCETDHVPICVVCGCFCKHIGHSMLPLKKAVEDFKEQIQNQLDHLERLKDLKKRFWAQGEQTRAELLSLNQIEREKIVWKFEQLSHSLKDHEYHLLAHLEELDLISCNVSHPSSLITQLEEKQQQPTRELLSARRKKSHIFTPNRLFLPENLKQEAQSHSQDLPNNPELLNLFPCVFADLDVCENSVCRKGRVILSTQNGFWTVSLWYGKEYWALTSPGTSLPQWTPLQWVGIFLDYDSGEVSFYNVTDRCQIFTFSHATFCRPVQPEFSLSYLGGKSAAPFIICPLSGIDGFSGHVGNHAHSMETFC</sequence>
<dbReference type="PANTHER" id="PTHR24103">
    <property type="entry name" value="E3 UBIQUITIN-PROTEIN LIGASE TRIM"/>
    <property type="match status" value="1"/>
</dbReference>
<protein>
    <submittedName>
        <fullName evidence="6">(raccoon dog) hypothetical protein</fullName>
    </submittedName>
</protein>
<evidence type="ECO:0000313" key="6">
    <source>
        <dbReference type="EMBL" id="CAD7682278.1"/>
    </source>
</evidence>
<accession>A0A811YY14</accession>
<dbReference type="AlphaFoldDB" id="A0A811YY14"/>
<evidence type="ECO:0000256" key="1">
    <source>
        <dbReference type="ARBA" id="ARBA00022771"/>
    </source>
</evidence>
<dbReference type="InterPro" id="IPR050143">
    <property type="entry name" value="TRIM/RBCC"/>
</dbReference>
<dbReference type="Gene3D" id="2.60.120.920">
    <property type="match status" value="1"/>
</dbReference>
<dbReference type="SUPFAM" id="SSF57845">
    <property type="entry name" value="B-box zinc-binding domain"/>
    <property type="match status" value="1"/>
</dbReference>
<dbReference type="Pfam" id="PF00622">
    <property type="entry name" value="SPRY"/>
    <property type="match status" value="1"/>
</dbReference>
<dbReference type="Gene3D" id="3.30.160.60">
    <property type="entry name" value="Classic Zinc Finger"/>
    <property type="match status" value="1"/>
</dbReference>
<dbReference type="InterPro" id="IPR003879">
    <property type="entry name" value="Butyrophylin_SPRY"/>
</dbReference>
<dbReference type="InterPro" id="IPR000315">
    <property type="entry name" value="Znf_B-box"/>
</dbReference>
<gene>
    <name evidence="6" type="ORF">NYPRO_LOCUS15070</name>
</gene>
<keyword evidence="1 3" id="KW-0479">Metal-binding</keyword>
<dbReference type="InterPro" id="IPR043136">
    <property type="entry name" value="B30.2/SPRY_sf"/>
</dbReference>
<evidence type="ECO:0000256" key="2">
    <source>
        <dbReference type="ARBA" id="ARBA00022833"/>
    </source>
</evidence>
<feature type="domain" description="B30.2/SPRY" evidence="5">
    <location>
        <begin position="173"/>
        <end position="377"/>
    </location>
</feature>
<name>A0A811YY14_NYCPR</name>
<dbReference type="InterPro" id="IPR001870">
    <property type="entry name" value="B30.2/SPRY"/>
</dbReference>
<dbReference type="EMBL" id="CAJHUB010000754">
    <property type="protein sequence ID" value="CAD7682278.1"/>
    <property type="molecule type" value="Genomic_DNA"/>
</dbReference>
<dbReference type="PRINTS" id="PR01407">
    <property type="entry name" value="BUTYPHLNCDUF"/>
</dbReference>
<comment type="caution">
    <text evidence="6">The sequence shown here is derived from an EMBL/GenBank/DDBJ whole genome shotgun (WGS) entry which is preliminary data.</text>
</comment>
<evidence type="ECO:0000256" key="3">
    <source>
        <dbReference type="PROSITE-ProRule" id="PRU00024"/>
    </source>
</evidence>
<dbReference type="SUPFAM" id="SSF49899">
    <property type="entry name" value="Concanavalin A-like lectins/glucanases"/>
    <property type="match status" value="1"/>
</dbReference>
<evidence type="ECO:0000313" key="7">
    <source>
        <dbReference type="Proteomes" id="UP000645828"/>
    </source>
</evidence>
<evidence type="ECO:0000259" key="4">
    <source>
        <dbReference type="PROSITE" id="PS50119"/>
    </source>
</evidence>
<dbReference type="InterPro" id="IPR013320">
    <property type="entry name" value="ConA-like_dom_sf"/>
</dbReference>
<dbReference type="GO" id="GO:0008270">
    <property type="term" value="F:zinc ion binding"/>
    <property type="evidence" value="ECO:0007669"/>
    <property type="project" value="UniProtKB-KW"/>
</dbReference>
<dbReference type="Proteomes" id="UP000645828">
    <property type="component" value="Unassembled WGS sequence"/>
</dbReference>
<keyword evidence="1 3" id="KW-0863">Zinc-finger</keyword>
<feature type="domain" description="B box-type" evidence="4">
    <location>
        <begin position="88"/>
        <end position="117"/>
    </location>
</feature>
<proteinExistence type="predicted"/>
<keyword evidence="2" id="KW-0862">Zinc</keyword>
<evidence type="ECO:0000259" key="5">
    <source>
        <dbReference type="PROSITE" id="PS50188"/>
    </source>
</evidence>
<dbReference type="PROSITE" id="PS50119">
    <property type="entry name" value="ZF_BBOX"/>
    <property type="match status" value="1"/>
</dbReference>
<dbReference type="SMART" id="SM00449">
    <property type="entry name" value="SPRY"/>
    <property type="match status" value="1"/>
</dbReference>
<organism evidence="6 7">
    <name type="scientific">Nyctereutes procyonoides</name>
    <name type="common">Raccoon dog</name>
    <name type="synonym">Canis procyonoides</name>
    <dbReference type="NCBI Taxonomy" id="34880"/>
    <lineage>
        <taxon>Eukaryota</taxon>
        <taxon>Metazoa</taxon>
        <taxon>Chordata</taxon>
        <taxon>Craniata</taxon>
        <taxon>Vertebrata</taxon>
        <taxon>Euteleostomi</taxon>
        <taxon>Mammalia</taxon>
        <taxon>Eutheria</taxon>
        <taxon>Laurasiatheria</taxon>
        <taxon>Carnivora</taxon>
        <taxon>Caniformia</taxon>
        <taxon>Canidae</taxon>
        <taxon>Nyctereutes</taxon>
    </lineage>
</organism>
<dbReference type="PROSITE" id="PS50188">
    <property type="entry name" value="B302_SPRY"/>
    <property type="match status" value="1"/>
</dbReference>
<dbReference type="InterPro" id="IPR003877">
    <property type="entry name" value="SPRY_dom"/>
</dbReference>
<keyword evidence="7" id="KW-1185">Reference proteome</keyword>